<dbReference type="GO" id="GO:0032259">
    <property type="term" value="P:methylation"/>
    <property type="evidence" value="ECO:0007669"/>
    <property type="project" value="UniProtKB-KW"/>
</dbReference>
<evidence type="ECO:0000256" key="13">
    <source>
        <dbReference type="ARBA" id="ARBA00023209"/>
    </source>
</evidence>
<sequence length="698" mass="80579">MKKTTAKTSSVSFDVTATKFREFHSNGLNVFLHLITTPAMLVSIAVSLILLAEDKEWIYRTLVLIYAMSLPRTMGVVKKTTMTTTFHFDEGDQRKRGTKYKGTTLLFTWISLVGMSLLSEYLVEFKYVTNLKQCAMLFACGYVGQELAHVITFEKTYQQSYMSSSKSEKNLQNWQSLLIEHAYFLLPLCFDALWQTRDVPLLSWIVAHNYLLRCKLTGAKETNALRDIYDFVSKENPSRDRTAHWWFEKLKGKTKKAFDTIIDSEAIAGMFAKKFRSDAWAVEPIYSMNEIYVASSHHNFNSDTVFYMEHCDGPWSVYPWCFVYRCMVAVNENKQVETIFPMEGSGSCLSDGDVVGFDYHREIHIIRDLPTRNTDRRVTMKLHYVVYPRCFGFLGRFLAKLASFYNWAARNLFLNTIAPSNWFWKFMAFMVLFVTRSVFELEKRAGLNSIVAVVLAYYVGKNFIHEHFFLAFTSYTHYCMYIATYQIREGINFGTFKRNVVFFKTIALCHLGYNYFIKYFEYDLISLAMILGGYSLSFSAAYALGVDQTYFGVELGECAPNFVDGFPYNLGIPHPMIVGSIVGLLGFHKNESFREHLPYLVPLHCLFYLVHMVQEHVYDIYKHDESATTIQTTTKKKASSPGMKSSKRRNSVSREKESEQQKKQHPHTNGTNGTHSATRRRSTRLSPTNDRSPAWARD</sequence>
<protein>
    <recommendedName>
        <fullName evidence="15">phosphatidyl-N-methylethanolamine N-methyltransferase</fullName>
        <ecNumber evidence="15">2.1.1.71</ecNumber>
    </recommendedName>
</protein>
<dbReference type="eggNOG" id="ENOG502QWRE">
    <property type="taxonomic scope" value="Eukaryota"/>
</dbReference>
<keyword evidence="12 17" id="KW-0472">Membrane</keyword>
<feature type="transmembrane region" description="Helical" evidence="17">
    <location>
        <begin position="382"/>
        <end position="402"/>
    </location>
</feature>
<dbReference type="RefSeq" id="XP_007509209.1">
    <property type="nucleotide sequence ID" value="XM_007509147.1"/>
</dbReference>
<dbReference type="GO" id="GO:0000773">
    <property type="term" value="F:phosphatidyl-N-methylethanolamine N-methyltransferase activity"/>
    <property type="evidence" value="ECO:0007669"/>
    <property type="project" value="UniProtKB-EC"/>
</dbReference>
<evidence type="ECO:0000256" key="15">
    <source>
        <dbReference type="ARBA" id="ARBA00034137"/>
    </source>
</evidence>
<feature type="transmembrane region" description="Helical" evidence="17">
    <location>
        <begin position="566"/>
        <end position="587"/>
    </location>
</feature>
<evidence type="ECO:0000256" key="3">
    <source>
        <dbReference type="ARBA" id="ARBA00005189"/>
    </source>
</evidence>
<feature type="transmembrane region" description="Helical" evidence="17">
    <location>
        <begin position="422"/>
        <end position="439"/>
    </location>
</feature>
<dbReference type="KEGG" id="bpg:Bathy14g00610"/>
<feature type="compositionally biased region" description="Basic and acidic residues" evidence="16">
    <location>
        <begin position="652"/>
        <end position="662"/>
    </location>
</feature>
<evidence type="ECO:0000256" key="5">
    <source>
        <dbReference type="ARBA" id="ARBA00022603"/>
    </source>
</evidence>
<dbReference type="InterPro" id="IPR024960">
    <property type="entry name" value="PEMT/MFAP"/>
</dbReference>
<dbReference type="PANTHER" id="PTHR15458">
    <property type="entry name" value="PHOSPHATIDYLETHANOLAMINE N-METHYLTRANSFERASE"/>
    <property type="match status" value="1"/>
</dbReference>
<feature type="transmembrane region" description="Helical" evidence="17">
    <location>
        <begin position="57"/>
        <end position="77"/>
    </location>
</feature>
<dbReference type="UniPathway" id="UPA00753"/>
<feature type="transmembrane region" description="Helical" evidence="17">
    <location>
        <begin position="104"/>
        <end position="123"/>
    </location>
</feature>
<evidence type="ECO:0000256" key="10">
    <source>
        <dbReference type="ARBA" id="ARBA00022989"/>
    </source>
</evidence>
<feature type="compositionally biased region" description="Polar residues" evidence="16">
    <location>
        <begin position="667"/>
        <end position="676"/>
    </location>
</feature>
<organism evidence="18 19">
    <name type="scientific">Bathycoccus prasinos</name>
    <dbReference type="NCBI Taxonomy" id="41875"/>
    <lineage>
        <taxon>Eukaryota</taxon>
        <taxon>Viridiplantae</taxon>
        <taxon>Chlorophyta</taxon>
        <taxon>Mamiellophyceae</taxon>
        <taxon>Mamiellales</taxon>
        <taxon>Bathycoccaceae</taxon>
        <taxon>Bathycoccus</taxon>
    </lineage>
</organism>
<reference evidence="18 19" key="1">
    <citation type="submission" date="2011-10" db="EMBL/GenBank/DDBJ databases">
        <authorList>
            <person name="Genoscope - CEA"/>
        </authorList>
    </citation>
    <scope>NUCLEOTIDE SEQUENCE [LARGE SCALE GENOMIC DNA]</scope>
    <source>
        <strain evidence="18 19">RCC 1105</strain>
    </source>
</reference>
<keyword evidence="11" id="KW-0443">Lipid metabolism</keyword>
<feature type="transmembrane region" description="Helical" evidence="17">
    <location>
        <begin position="446"/>
        <end position="464"/>
    </location>
</feature>
<dbReference type="GeneID" id="19011716"/>
<evidence type="ECO:0000256" key="17">
    <source>
        <dbReference type="SAM" id="Phobius"/>
    </source>
</evidence>
<keyword evidence="14" id="KW-1208">Phospholipid metabolism</keyword>
<evidence type="ECO:0000256" key="8">
    <source>
        <dbReference type="ARBA" id="ARBA00022692"/>
    </source>
</evidence>
<gene>
    <name evidence="18" type="ordered locus">Bathy14g00610</name>
</gene>
<keyword evidence="5" id="KW-0489">Methyltransferase</keyword>
<keyword evidence="13" id="KW-0594">Phospholipid biosynthesis</keyword>
<evidence type="ECO:0000256" key="6">
    <source>
        <dbReference type="ARBA" id="ARBA00022679"/>
    </source>
</evidence>
<proteinExistence type="predicted"/>
<dbReference type="GO" id="GO:0005789">
    <property type="term" value="C:endoplasmic reticulum membrane"/>
    <property type="evidence" value="ECO:0007669"/>
    <property type="project" value="UniProtKB-SubCell"/>
</dbReference>
<dbReference type="PANTHER" id="PTHR15458:SF5">
    <property type="entry name" value="PHOSPHATIDYLETHANOLAMINE N-METHYLTRANSFERASE"/>
    <property type="match status" value="1"/>
</dbReference>
<keyword evidence="4" id="KW-0444">Lipid biosynthesis</keyword>
<evidence type="ECO:0000256" key="12">
    <source>
        <dbReference type="ARBA" id="ARBA00023136"/>
    </source>
</evidence>
<keyword evidence="6" id="KW-0808">Transferase</keyword>
<evidence type="ECO:0000256" key="14">
    <source>
        <dbReference type="ARBA" id="ARBA00023264"/>
    </source>
</evidence>
<dbReference type="EMBL" id="FO082265">
    <property type="protein sequence ID" value="CCO19666.1"/>
    <property type="molecule type" value="Genomic_DNA"/>
</dbReference>
<evidence type="ECO:0000256" key="2">
    <source>
        <dbReference type="ARBA" id="ARBA00004969"/>
    </source>
</evidence>
<dbReference type="Proteomes" id="UP000198341">
    <property type="component" value="Chromosome 14"/>
</dbReference>
<accession>K8ENN3</accession>
<name>K8ENN3_9CHLO</name>
<evidence type="ECO:0000256" key="9">
    <source>
        <dbReference type="ARBA" id="ARBA00022824"/>
    </source>
</evidence>
<evidence type="ECO:0000256" key="4">
    <source>
        <dbReference type="ARBA" id="ARBA00022516"/>
    </source>
</evidence>
<dbReference type="Pfam" id="PF04191">
    <property type="entry name" value="PEMT"/>
    <property type="match status" value="1"/>
</dbReference>
<feature type="transmembrane region" description="Helical" evidence="17">
    <location>
        <begin position="135"/>
        <end position="153"/>
    </location>
</feature>
<keyword evidence="19" id="KW-1185">Reference proteome</keyword>
<evidence type="ECO:0000256" key="1">
    <source>
        <dbReference type="ARBA" id="ARBA00004477"/>
    </source>
</evidence>
<dbReference type="InterPro" id="IPR007318">
    <property type="entry name" value="Phopholipid_MeTrfase"/>
</dbReference>
<keyword evidence="7" id="KW-0949">S-adenosyl-L-methionine</keyword>
<dbReference type="OrthoDB" id="8300106at2759"/>
<comment type="pathway">
    <text evidence="2">Phospholipid metabolism; phosphatidylcholine biosynthesis.</text>
</comment>
<feature type="transmembrane region" description="Helical" evidence="17">
    <location>
        <begin position="30"/>
        <end position="51"/>
    </location>
</feature>
<keyword evidence="9" id="KW-0256">Endoplasmic reticulum</keyword>
<evidence type="ECO:0000313" key="19">
    <source>
        <dbReference type="Proteomes" id="UP000198341"/>
    </source>
</evidence>
<feature type="transmembrane region" description="Helical" evidence="17">
    <location>
        <begin position="500"/>
        <end position="517"/>
    </location>
</feature>
<dbReference type="EC" id="2.1.1.71" evidence="15"/>
<evidence type="ECO:0000256" key="7">
    <source>
        <dbReference type="ARBA" id="ARBA00022691"/>
    </source>
</evidence>
<comment type="subcellular location">
    <subcellularLocation>
        <location evidence="1">Endoplasmic reticulum membrane</location>
        <topology evidence="1">Multi-pass membrane protein</topology>
    </subcellularLocation>
</comment>
<comment type="pathway">
    <text evidence="3">Lipid metabolism.</text>
</comment>
<dbReference type="GO" id="GO:0006656">
    <property type="term" value="P:phosphatidylcholine biosynthetic process"/>
    <property type="evidence" value="ECO:0007669"/>
    <property type="project" value="UniProtKB-UniPathway"/>
</dbReference>
<keyword evidence="10 17" id="KW-1133">Transmembrane helix</keyword>
<feature type="region of interest" description="Disordered" evidence="16">
    <location>
        <begin position="631"/>
        <end position="698"/>
    </location>
</feature>
<feature type="transmembrane region" description="Helical" evidence="17">
    <location>
        <begin position="524"/>
        <end position="546"/>
    </location>
</feature>
<evidence type="ECO:0000256" key="11">
    <source>
        <dbReference type="ARBA" id="ARBA00023098"/>
    </source>
</evidence>
<keyword evidence="8 17" id="KW-0812">Transmembrane</keyword>
<evidence type="ECO:0000256" key="16">
    <source>
        <dbReference type="SAM" id="MobiDB-lite"/>
    </source>
</evidence>
<evidence type="ECO:0000313" key="18">
    <source>
        <dbReference type="EMBL" id="CCO19666.1"/>
    </source>
</evidence>
<dbReference type="AlphaFoldDB" id="K8ENN3"/>